<protein>
    <submittedName>
        <fullName evidence="2">M protein repeat protein</fullName>
    </submittedName>
</protein>
<dbReference type="Proteomes" id="UP000005561">
    <property type="component" value="Unassembled WGS sequence"/>
</dbReference>
<dbReference type="eggNOG" id="COG5464">
    <property type="taxonomic scope" value="Bacteria"/>
</dbReference>
<evidence type="ECO:0000313" key="3">
    <source>
        <dbReference type="Proteomes" id="UP000005561"/>
    </source>
</evidence>
<dbReference type="RefSeq" id="WP_006864026.1">
    <property type="nucleotide sequence ID" value="NZ_ACCL02000025.1"/>
</dbReference>
<evidence type="ECO:0000313" key="2">
    <source>
        <dbReference type="EMBL" id="EET58814.1"/>
    </source>
</evidence>
<keyword evidence="1" id="KW-0175">Coiled coil</keyword>
<gene>
    <name evidence="2" type="ORF">BRYFOR_09274</name>
</gene>
<comment type="caution">
    <text evidence="2">The sequence shown here is derived from an EMBL/GenBank/DDBJ whole genome shotgun (WGS) entry which is preliminary data.</text>
</comment>
<dbReference type="AlphaFoldDB" id="C6LKS7"/>
<dbReference type="OrthoDB" id="1766002at2"/>
<name>C6LKS7_9FIRM</name>
<dbReference type="EMBL" id="ACCL02000025">
    <property type="protein sequence ID" value="EET58814.1"/>
    <property type="molecule type" value="Genomic_DNA"/>
</dbReference>
<feature type="coiled-coil region" evidence="1">
    <location>
        <begin position="252"/>
        <end position="307"/>
    </location>
</feature>
<keyword evidence="3" id="KW-1185">Reference proteome</keyword>
<reference evidence="2" key="1">
    <citation type="submission" date="2009-07" db="EMBL/GenBank/DDBJ databases">
        <authorList>
            <person name="Weinstock G."/>
            <person name="Sodergren E."/>
            <person name="Clifton S."/>
            <person name="Fulton L."/>
            <person name="Fulton B."/>
            <person name="Courtney L."/>
            <person name="Fronick C."/>
            <person name="Harrison M."/>
            <person name="Strong C."/>
            <person name="Farmer C."/>
            <person name="Delahaunty K."/>
            <person name="Markovic C."/>
            <person name="Hall O."/>
            <person name="Minx P."/>
            <person name="Tomlinson C."/>
            <person name="Mitreva M."/>
            <person name="Nelson J."/>
            <person name="Hou S."/>
            <person name="Wollam A."/>
            <person name="Pepin K.H."/>
            <person name="Johnson M."/>
            <person name="Bhonagiri V."/>
            <person name="Nash W.E."/>
            <person name="Warren W."/>
            <person name="Chinwalla A."/>
            <person name="Mardis E.R."/>
            <person name="Wilson R.K."/>
        </authorList>
    </citation>
    <scope>NUCLEOTIDE SEQUENCE [LARGE SCALE GENOMIC DNA]</scope>
    <source>
        <strain evidence="2">DSM 14469</strain>
    </source>
</reference>
<sequence>MNEAYEYHDIYDRIAKRCLSLSTRCTVFLINGLFGTDYPPDSDVDYHWTENTDDSLKKTLADTIVTINHSSSYHVEFQMTKDGDILLRVLEYGFHHAIRTADNQDTICFPEPLIVYLYDDESFPDEYILKISFGEQGSFLYRVPVFKYLKHSLEELDRKKLIMLLPFQLLKLRRTIEQKRTKENIEALKNLITHDILNSLNRNVEVGNITPTEALKLSRMILYLYRHIYEQYDELKKEGVNQMTEDALIFDVDILEYEIEKLEKKNKHLESEKQNLECEKQSLESEKQNLESEKQSLESEQQKLILLLSQTYPPEEIAAQTGIASDKILEALRECSATT</sequence>
<evidence type="ECO:0000256" key="1">
    <source>
        <dbReference type="SAM" id="Coils"/>
    </source>
</evidence>
<proteinExistence type="predicted"/>
<accession>C6LKS7</accession>
<organism evidence="2 3">
    <name type="scientific">Marvinbryantia formatexigens DSM 14469</name>
    <dbReference type="NCBI Taxonomy" id="478749"/>
    <lineage>
        <taxon>Bacteria</taxon>
        <taxon>Bacillati</taxon>
        <taxon>Bacillota</taxon>
        <taxon>Clostridia</taxon>
        <taxon>Lachnospirales</taxon>
        <taxon>Lachnospiraceae</taxon>
        <taxon>Marvinbryantia</taxon>
    </lineage>
</organism>